<proteinExistence type="predicted"/>
<keyword evidence="2" id="KW-1185">Reference proteome</keyword>
<evidence type="ECO:0000313" key="1">
    <source>
        <dbReference type="EMBL" id="MFC3574819.1"/>
    </source>
</evidence>
<dbReference type="EMBL" id="JBHRWR010000009">
    <property type="protein sequence ID" value="MFC3574819.1"/>
    <property type="molecule type" value="Genomic_DNA"/>
</dbReference>
<evidence type="ECO:0000313" key="2">
    <source>
        <dbReference type="Proteomes" id="UP001595701"/>
    </source>
</evidence>
<gene>
    <name evidence="1" type="ORF">ACFOZ0_16335</name>
</gene>
<organism evidence="1 2">
    <name type="scientific">Streptomyces yaanensis</name>
    <dbReference type="NCBI Taxonomy" id="1142239"/>
    <lineage>
        <taxon>Bacteria</taxon>
        <taxon>Bacillati</taxon>
        <taxon>Actinomycetota</taxon>
        <taxon>Actinomycetes</taxon>
        <taxon>Kitasatosporales</taxon>
        <taxon>Streptomycetaceae</taxon>
        <taxon>Streptomyces</taxon>
    </lineage>
</organism>
<protein>
    <recommendedName>
        <fullName evidence="3">Protein phosphatase 2C domain-containing protein</fullName>
    </recommendedName>
</protein>
<dbReference type="InterPro" id="IPR036457">
    <property type="entry name" value="PPM-type-like_dom_sf"/>
</dbReference>
<dbReference type="RefSeq" id="WP_310769052.1">
    <property type="nucleotide sequence ID" value="NZ_JBHRWR010000009.1"/>
</dbReference>
<dbReference type="Proteomes" id="UP001595701">
    <property type="component" value="Unassembled WGS sequence"/>
</dbReference>
<comment type="caution">
    <text evidence="1">The sequence shown here is derived from an EMBL/GenBank/DDBJ whole genome shotgun (WGS) entry which is preliminary data.</text>
</comment>
<dbReference type="SUPFAM" id="SSF81606">
    <property type="entry name" value="PP2C-like"/>
    <property type="match status" value="1"/>
</dbReference>
<evidence type="ECO:0008006" key="3">
    <source>
        <dbReference type="Google" id="ProtNLM"/>
    </source>
</evidence>
<reference evidence="2" key="1">
    <citation type="journal article" date="2019" name="Int. J. Syst. Evol. Microbiol.">
        <title>The Global Catalogue of Microorganisms (GCM) 10K type strain sequencing project: providing services to taxonomists for standard genome sequencing and annotation.</title>
        <authorList>
            <consortium name="The Broad Institute Genomics Platform"/>
            <consortium name="The Broad Institute Genome Sequencing Center for Infectious Disease"/>
            <person name="Wu L."/>
            <person name="Ma J."/>
        </authorList>
    </citation>
    <scope>NUCLEOTIDE SEQUENCE [LARGE SCALE GENOMIC DNA]</scope>
    <source>
        <strain evidence="2">CGMCC 4.7035</strain>
    </source>
</reference>
<accession>A0ABV7SG46</accession>
<sequence>MTSSGLYLTRLLAPKNGSAEAECEDAAHVVPAPRFDELVDAPLAVGMCDGATESVLARDWAHLLARSAAQHAWEDEQVFHSGPSFESFARNTVSLWEPWLEKYIAARAAQGNPLKWYEQTKLTAGASATLLMLRMDPVPGGSWRWRCAALGDSCLFHIRDGKILKSFPVEETDEFGVTPKLFNSLNRDSALLSARTLFAEGICASGDRLLLMTDALAHWFLSATDHARVLAELSEFSGPHDGPRFSDWLQGLRVEGALHNDDVAVVRIDVEGQ</sequence>
<name>A0ABV7SG46_9ACTN</name>